<evidence type="ECO:0000259" key="7">
    <source>
        <dbReference type="Pfam" id="PF00384"/>
    </source>
</evidence>
<dbReference type="RefSeq" id="WP_112146284.1">
    <property type="nucleotide sequence ID" value="NZ_PGTO01000014.1"/>
</dbReference>
<dbReference type="AlphaFoldDB" id="A0A364NV61"/>
<keyword evidence="5" id="KW-0732">Signal</keyword>
<keyword evidence="2" id="KW-0004">4Fe-4S</keyword>
<keyword evidence="6" id="KW-0560">Oxidoreductase</keyword>
<dbReference type="GO" id="GO:0051539">
    <property type="term" value="F:4 iron, 4 sulfur cluster binding"/>
    <property type="evidence" value="ECO:0007669"/>
    <property type="project" value="UniProtKB-KW"/>
</dbReference>
<dbReference type="Pfam" id="PF00384">
    <property type="entry name" value="Molybdopterin"/>
    <property type="match status" value="1"/>
</dbReference>
<dbReference type="InterPro" id="IPR050612">
    <property type="entry name" value="Prok_Mopterin_Oxidored"/>
</dbReference>
<dbReference type="Gene3D" id="3.40.228.10">
    <property type="entry name" value="Dimethylsulfoxide Reductase, domain 2"/>
    <property type="match status" value="1"/>
</dbReference>
<dbReference type="InterPro" id="IPR006656">
    <property type="entry name" value="Mopterin_OxRdtase"/>
</dbReference>
<keyword evidence="10" id="KW-1185">Reference proteome</keyword>
<evidence type="ECO:0000259" key="8">
    <source>
        <dbReference type="Pfam" id="PF01568"/>
    </source>
</evidence>
<protein>
    <submittedName>
        <fullName evidence="9">Molybdopterin oxidoreductase</fullName>
    </submittedName>
</protein>
<dbReference type="InterPro" id="IPR009010">
    <property type="entry name" value="Asp_de-COase-like_dom_sf"/>
</dbReference>
<evidence type="ECO:0000256" key="3">
    <source>
        <dbReference type="ARBA" id="ARBA00022505"/>
    </source>
</evidence>
<keyword evidence="2" id="KW-0408">Iron</keyword>
<name>A0A364NV61_9PROT</name>
<feature type="domain" description="Molybdopterin dinucleotide-binding" evidence="8">
    <location>
        <begin position="808"/>
        <end position="888"/>
    </location>
</feature>
<evidence type="ECO:0000256" key="5">
    <source>
        <dbReference type="ARBA" id="ARBA00022729"/>
    </source>
</evidence>
<dbReference type="SUPFAM" id="SSF50692">
    <property type="entry name" value="ADC-like"/>
    <property type="match status" value="1"/>
</dbReference>
<dbReference type="Gene3D" id="3.40.50.740">
    <property type="match status" value="2"/>
</dbReference>
<evidence type="ECO:0000256" key="2">
    <source>
        <dbReference type="ARBA" id="ARBA00022485"/>
    </source>
</evidence>
<keyword evidence="4" id="KW-0479">Metal-binding</keyword>
<evidence type="ECO:0000256" key="1">
    <source>
        <dbReference type="ARBA" id="ARBA00010312"/>
    </source>
</evidence>
<evidence type="ECO:0000256" key="4">
    <source>
        <dbReference type="ARBA" id="ARBA00022723"/>
    </source>
</evidence>
<dbReference type="EMBL" id="PGTO01000014">
    <property type="protein sequence ID" value="RAU20968.1"/>
    <property type="molecule type" value="Genomic_DNA"/>
</dbReference>
<evidence type="ECO:0000313" key="9">
    <source>
        <dbReference type="EMBL" id="RAU20968.1"/>
    </source>
</evidence>
<dbReference type="Pfam" id="PF01568">
    <property type="entry name" value="Molydop_binding"/>
    <property type="match status" value="1"/>
</dbReference>
<evidence type="ECO:0000256" key="6">
    <source>
        <dbReference type="ARBA" id="ARBA00023002"/>
    </source>
</evidence>
<dbReference type="GO" id="GO:0016491">
    <property type="term" value="F:oxidoreductase activity"/>
    <property type="evidence" value="ECO:0007669"/>
    <property type="project" value="UniProtKB-KW"/>
</dbReference>
<reference evidence="9 10" key="1">
    <citation type="submission" date="2017-11" db="EMBL/GenBank/DDBJ databases">
        <title>Draft genome sequence of magnetotactic bacterium Magnetospirillum kuznetsovii LBB-42.</title>
        <authorList>
            <person name="Grouzdev D.S."/>
            <person name="Rysina M.S."/>
            <person name="Baslerov R.V."/>
            <person name="Koziaeva V."/>
        </authorList>
    </citation>
    <scope>NUCLEOTIDE SEQUENCE [LARGE SCALE GENOMIC DNA]</scope>
    <source>
        <strain evidence="9 10">LBB-42</strain>
    </source>
</reference>
<dbReference type="Gene3D" id="2.20.25.90">
    <property type="entry name" value="ADC-like domains"/>
    <property type="match status" value="1"/>
</dbReference>
<proteinExistence type="inferred from homology"/>
<sequence>MSPAPAKPAAKVEKVATYCYQCVAGPDLMTVKVVDGIATEIEPNHKASGYHPAEGKVCVKAFGLIQKAYSPHRILTPMKRTNPKKGKDQDPGFVPISWDEAMGIIADKLNTIRAEGLLDEAGYPKVAASFGGAGTPTQYMGSLTAWLSAWGPIDFGFGSGQGVKCYHSEHLYGEFWHRGYVITPDTPRTNYIISCGNNSDASAGVCGVYRHAEARGRGMKKVQVEPHLSVTGACASEWLPIRPKTDAAFLFALLNVMTVEARRDQLDIPFLRDRTSSPYLVGPNGFYLRDVTSEKPLIWDEKTGKPVPFDTPGAVPALEGRFAVAVAMELGADEERWELKDVSGTTAFTMFAEHIAQYTPAWAAKVCDVPEARIRKIANEFLEAACVGQTIEIEGKTMPYRPVAVTLGKTVNNGWGGAECCWGRTMLTVLVGALEVPGGTIGTTIRINRPVSNRLESFEGCRDGFMEYPFNPTDRDSWKSKPSIRNAYSTLVPLVGNSSWSPALGPTQFSYMFLDEPQEKLPRATFPEFLLVYRTNPVISFWDTDRVASVVSRMPFVACFAVTLDETNHFADILLPDRTDLEGLQLIRIGGTKFQEQYWDCQGFALRQPSVQAQGESRDFTDIATDLAARTGLLEKYNAAVNRGSHGVPLKGANWDFSLPVDKVHTAEEIWDASCKSASAELTDGKEAHGLDWWRQNGFRTIPFPVANWFLTPALAEKGLRYELPYQERLTRIGRQLGNRLREFGINWWDRQLEEYRPLFGWHDFPKFWEDHVVECGGKLADFPFWVITARSMQYAWGSNMHIPLMREVSGNVKGHDGVVMNPAAAVKLGVREGDRIEVSSPIGKSVQGRVVLSQGIRPDTILMMSQFDHWATPVAKDFDVPSMNKLTAMSMSLTDATGSAADLTRVGIRKVGERA</sequence>
<dbReference type="SUPFAM" id="SSF53706">
    <property type="entry name" value="Formate dehydrogenase/DMSO reductase, domains 1-3"/>
    <property type="match status" value="1"/>
</dbReference>
<dbReference type="Proteomes" id="UP000251075">
    <property type="component" value="Unassembled WGS sequence"/>
</dbReference>
<dbReference type="Gene3D" id="2.40.40.20">
    <property type="match status" value="1"/>
</dbReference>
<comment type="caution">
    <text evidence="9">The sequence shown here is derived from an EMBL/GenBank/DDBJ whole genome shotgun (WGS) entry which is preliminary data.</text>
</comment>
<dbReference type="GO" id="GO:0043546">
    <property type="term" value="F:molybdopterin cofactor binding"/>
    <property type="evidence" value="ECO:0007669"/>
    <property type="project" value="InterPro"/>
</dbReference>
<dbReference type="InterPro" id="IPR006657">
    <property type="entry name" value="MoPterin_dinucl-bd_dom"/>
</dbReference>
<dbReference type="PANTHER" id="PTHR43742:SF9">
    <property type="entry name" value="TETRATHIONATE REDUCTASE SUBUNIT A"/>
    <property type="match status" value="1"/>
</dbReference>
<organism evidence="9 10">
    <name type="scientific">Paramagnetospirillum kuznetsovii</name>
    <dbReference type="NCBI Taxonomy" id="2053833"/>
    <lineage>
        <taxon>Bacteria</taxon>
        <taxon>Pseudomonadati</taxon>
        <taxon>Pseudomonadota</taxon>
        <taxon>Alphaproteobacteria</taxon>
        <taxon>Rhodospirillales</taxon>
        <taxon>Magnetospirillaceae</taxon>
        <taxon>Paramagnetospirillum</taxon>
    </lineage>
</organism>
<comment type="similarity">
    <text evidence="1">Belongs to the prokaryotic molybdopterin-containing oxidoreductase family.</text>
</comment>
<feature type="domain" description="Molybdopterin oxidoreductase" evidence="7">
    <location>
        <begin position="73"/>
        <end position="629"/>
    </location>
</feature>
<accession>A0A364NV61</accession>
<evidence type="ECO:0000313" key="10">
    <source>
        <dbReference type="Proteomes" id="UP000251075"/>
    </source>
</evidence>
<dbReference type="GO" id="GO:0046872">
    <property type="term" value="F:metal ion binding"/>
    <property type="evidence" value="ECO:0007669"/>
    <property type="project" value="UniProtKB-KW"/>
</dbReference>
<keyword evidence="3" id="KW-0500">Molybdenum</keyword>
<gene>
    <name evidence="9" type="ORF">CU669_15360</name>
</gene>
<dbReference type="PANTHER" id="PTHR43742">
    <property type="entry name" value="TRIMETHYLAMINE-N-OXIDE REDUCTASE"/>
    <property type="match status" value="1"/>
</dbReference>
<dbReference type="OrthoDB" id="9810782at2"/>
<keyword evidence="2" id="KW-0411">Iron-sulfur</keyword>